<reference evidence="3 4" key="3">
    <citation type="submission" date="2020-12" db="EMBL/GenBank/DDBJ databases">
        <title>Comparative genomics of Clostridium perfringens reveals patterns of host-associated phylogenetic clades and virulence factors.</title>
        <authorList>
            <person name="Smith A.H."/>
            <person name="Geier R."/>
        </authorList>
    </citation>
    <scope>NUCLEOTIDE SEQUENCE [LARGE SCALE GENOMIC DNA]</scope>
    <source>
        <strain evidence="3 4">CHD15829P</strain>
    </source>
</reference>
<accession>A0A0K2Y1J2</accession>
<dbReference type="EC" id="3.4.21.88" evidence="2"/>
<dbReference type="RefSeq" id="WP_110003805.1">
    <property type="nucleotide sequence ID" value="NZ_CATNZR010000151.1"/>
</dbReference>
<dbReference type="Pfam" id="PF01726">
    <property type="entry name" value="LexA_DNA_bind"/>
    <property type="match status" value="1"/>
</dbReference>
<dbReference type="InterPro" id="IPR036388">
    <property type="entry name" value="WH-like_DNA-bd_sf"/>
</dbReference>
<protein>
    <submittedName>
        <fullName evidence="2 3">Transcriptional regulator</fullName>
        <ecNumber evidence="2">3.4.21.88</ecNumber>
    </submittedName>
</protein>
<sequence length="176" mass="20536">MVKKEEIFTFLINFIKEKGYQPTIREIAHAVNLKSPSTVYGYLEMLEKDGLIKLGKSEQRGRKRSIHIIDLNKKIKENVSEESIKNLIKFSKKQVNTYNVIFSKKVTNDYIVTVDNIFPDDIIIIEKVNSLEKDSIGLLVFENRTFIKRIFSDYEKVYDTDPTVLGKVIGVYRDFF</sequence>
<dbReference type="GO" id="GO:0004252">
    <property type="term" value="F:serine-type endopeptidase activity"/>
    <property type="evidence" value="ECO:0007669"/>
    <property type="project" value="UniProtKB-EC"/>
</dbReference>
<dbReference type="Gene3D" id="1.10.10.10">
    <property type="entry name" value="Winged helix-like DNA-binding domain superfamily/Winged helix DNA-binding domain"/>
    <property type="match status" value="1"/>
</dbReference>
<dbReference type="EMBL" id="JAENRE010000020">
    <property type="protein sequence ID" value="MBO3418086.1"/>
    <property type="molecule type" value="Genomic_DNA"/>
</dbReference>
<dbReference type="InterPro" id="IPR006199">
    <property type="entry name" value="LexA_DNA-bd_dom"/>
</dbReference>
<dbReference type="AlphaFoldDB" id="A0A0K2Y1J2"/>
<dbReference type="InterPro" id="IPR036286">
    <property type="entry name" value="LexA/Signal_pep-like_sf"/>
</dbReference>
<dbReference type="Proteomes" id="UP000668358">
    <property type="component" value="Unassembled WGS sequence"/>
</dbReference>
<reference evidence="2" key="2">
    <citation type="submission" date="2015-09" db="EMBL/GenBank/DDBJ databases">
        <title>Functional analysis of a bacitracin resistant determinant located on ICECp1, a novel Tn916-like element from a conjugative plasmid in Clostridium perfringens.</title>
        <authorList>
            <person name="Han X."/>
            <person name="Du X.-D."/>
            <person name="Southey L."/>
            <person name="Bulach D.M."/>
            <person name="Seemann T."/>
            <person name="Yan X.-X."/>
            <person name="Bannam T.L."/>
            <person name="Rood J.I."/>
        </authorList>
    </citation>
    <scope>NUCLEOTIDE SEQUENCE [LARGE SCALE GENOMIC DNA]</scope>
    <source>
        <strain evidence="2">JIR12708</strain>
        <plasmid evidence="2">pJIR4150</plasmid>
    </source>
</reference>
<organism evidence="2">
    <name type="scientific">Clostridium perfringens</name>
    <dbReference type="NCBI Taxonomy" id="1502"/>
    <lineage>
        <taxon>Bacteria</taxon>
        <taxon>Bacillati</taxon>
        <taxon>Bacillota</taxon>
        <taxon>Clostridia</taxon>
        <taxon>Eubacteriales</taxon>
        <taxon>Clostridiaceae</taxon>
        <taxon>Clostridium</taxon>
    </lineage>
</organism>
<name>A0A0K2Y1J2_CLOPF</name>
<dbReference type="EMBL" id="LN835295">
    <property type="protein sequence ID" value="CRG98261.1"/>
    <property type="molecule type" value="Genomic_DNA"/>
</dbReference>
<proteinExistence type="predicted"/>
<dbReference type="SUPFAM" id="SSF46785">
    <property type="entry name" value="Winged helix' DNA-binding domain"/>
    <property type="match status" value="1"/>
</dbReference>
<evidence type="ECO:0000259" key="1">
    <source>
        <dbReference type="Pfam" id="PF01726"/>
    </source>
</evidence>
<dbReference type="PANTHER" id="PTHR33516">
    <property type="entry name" value="LEXA REPRESSOR"/>
    <property type="match status" value="1"/>
</dbReference>
<keyword evidence="2" id="KW-0378">Hydrolase</keyword>
<dbReference type="PANTHER" id="PTHR33516:SF2">
    <property type="entry name" value="LEXA REPRESSOR-RELATED"/>
    <property type="match status" value="1"/>
</dbReference>
<evidence type="ECO:0000313" key="3">
    <source>
        <dbReference type="EMBL" id="MBO3418086.1"/>
    </source>
</evidence>
<evidence type="ECO:0000313" key="2">
    <source>
        <dbReference type="EMBL" id="CRG98261.1"/>
    </source>
</evidence>
<reference evidence="2" key="1">
    <citation type="submission" date="2015-03" db="EMBL/GenBank/DDBJ databases">
        <authorList>
            <person name="Murphy D."/>
        </authorList>
    </citation>
    <scope>NUCLEOTIDE SEQUENCE</scope>
    <source>
        <strain evidence="2">JIR12708</strain>
        <plasmid evidence="2">pJIR4150</plasmid>
    </source>
</reference>
<dbReference type="InterPro" id="IPR036390">
    <property type="entry name" value="WH_DNA-bd_sf"/>
</dbReference>
<keyword evidence="2" id="KW-0614">Plasmid</keyword>
<evidence type="ECO:0000313" key="4">
    <source>
        <dbReference type="Proteomes" id="UP000668358"/>
    </source>
</evidence>
<dbReference type="SUPFAM" id="SSF51306">
    <property type="entry name" value="LexA/Signal peptidase"/>
    <property type="match status" value="1"/>
</dbReference>
<gene>
    <name evidence="2" type="primary">regB</name>
    <name evidence="3" type="ORF">JJB78_16620</name>
</gene>
<dbReference type="GO" id="GO:0006508">
    <property type="term" value="P:proteolysis"/>
    <property type="evidence" value="ECO:0007669"/>
    <property type="project" value="InterPro"/>
</dbReference>
<dbReference type="InterPro" id="IPR050077">
    <property type="entry name" value="LexA_repressor"/>
</dbReference>
<feature type="domain" description="LexA repressor DNA-binding" evidence="1">
    <location>
        <begin position="5"/>
        <end position="60"/>
    </location>
</feature>
<geneLocation type="plasmid" evidence="2">
    <name>pJIR4150</name>
</geneLocation>